<evidence type="ECO:0000256" key="15">
    <source>
        <dbReference type="PROSITE-ProRule" id="PRU00175"/>
    </source>
</evidence>
<comment type="subcellular location">
    <subcellularLocation>
        <location evidence="2">Cytoplasm</location>
        <location evidence="2">Cytosol</location>
    </subcellularLocation>
</comment>
<evidence type="ECO:0000256" key="10">
    <source>
        <dbReference type="ARBA" id="ARBA00022737"/>
    </source>
</evidence>
<sequence>MGGKHKMANRTKNNVRPSSSGRSAEFLGSTMVPFVGFSTMKDSTFGFSLSTTEELDSSIDPNIQVIFKKLSKKDSTTKIKGLQELADLIKNSDQDTVKAVLPLWPRFYNVFVTDIDNRVREATHSVHHQIILKAKRNIAPFLKQLMAPWFTSQYDPYPPAASVASQALKDAFPPNKIQEAIAYCQEEILHYLSDNLFIQTPQTLCNMKHVSAEEADAKYERVLISCLQGYQFYLEKVSVEQIQNVVELNNNIVGNSKFWKFGKNKVAYIRATWFKLISIICQKAPFLLDGKGAQVTGSVFGNLEESDPTVLPSVWEAALLTMSTIENWWTFINVDKVFYPKLWKILKQGGQGNAAVIYPSLLPVLSHLLPIVNDSSSEFYDKFFENLRLGMRQKTTIASKSESIAVATAYVECFQFIILRKQDKEHFCKTMIKTHLLTVIEWCLTEDHLSCKTIFSKVGALVQFLSRNSETPALTSYLDFLFESVRDLFRETLFNLKENPDYQPEYVSSKQLEFLRFLKSSGKPKKQFKVKFISDDVDSKEDKLGHLPSIIESDKKYLDKLNVLVYKVCQDYVEYIQEKQSTILFEQLWSLIIDFDSNIFFVNLNEKMRHKNPDSRLVDIYYDLLHNWMISETQCCKRVMSLTFLLLLYVENDEKLRILETLSEVPNEQCLSWAISEALAHPHNKDPIIHNWLKTERVSDFLVSIVDLEINDKCPPELGILLKLALTENDEGELFVESTAIAKIIDKLVQVLKNHPDHPITADSCASLAAYVSAIVYTETLLLSYNDTLLLALFHLSCNSQIDNDIISEETMYEVNSAWQDALSLLAKALPREDSLKLTSKLAEVVKREFSAIDLEENKLNHLVVVDVNALRAIYRSLPLALSDFIRVFLDNSFLKSCGEYIIDICMVAEYVRGELCSPYEDIKVNAVHKKADGDKNEAKYFAWTYLTLAVLSSKLEEGAEYDEEEEEDGIEGDIEERAVILNVIDYNEGYLGQVLHDLGVGQSYLATYKNTKCYDQILNYYVLIEAKLKTTLELMDDTFKAQLKATIRDKSTKLGWFWAKSAYILYTDISPEPLTDIYAEFVQQRTGTCTLGALHLTQVFSKHLDYDLVRYSFDAIGDVIVLNSLIRCEDIDVQIAEVFTKIERIRNENVPRFSYAVSNISWEKTQEIIEIVRLCSSLMKYKFNSLSQRHWDFAVLSLVGWASNCLKTRAAHDKYQFQALLVAVMKLYVNVDNQIKEIQNQSVKSNFIEEWKDVLVESIHCDLAQFWLYLAEQLEQKTDSITYLPLVQEFGSFLNNTYYEYIFKTNDTSLPKWTKFLKRCCSLLVNRQPNLQLWGYKMLMNLVPGLVKIDMEAVNTNTPHKKGLIFEQFKEKLVQTHEIVDSMLMEFRLGEDICRVEPSTDSFTYCFAYLLLWDILLSLCDQSSTELRFQYVDWLRNEDLLKNFLNNLFRLMPTSVSRKVIKDSFLRKPEIDITDTCDSEKIESLVCWLYSSSLTQLPALVRQWWTSLDSKLSQMVEKVTQTFVSGNLVTQELNELVSNQSKFKNMTLRVIPGSREVVATYTVDESQVELLIKLPANYPLGMLEVHCNKQIAGAAHKQWILQFKKSVVHQNGRIWDGLSLWNNNLDKKFDGVEECYICFAVLHPGTYQMPKLSCQTCKKKFHSACLYKWFRTSYKSSCPICRNLF</sequence>
<dbReference type="InterPro" id="IPR039804">
    <property type="entry name" value="RING-CH-C4HC3_LTN1"/>
</dbReference>
<evidence type="ECO:0000256" key="6">
    <source>
        <dbReference type="ARBA" id="ARBA00017157"/>
    </source>
</evidence>
<gene>
    <name evidence="19" type="ORF">PHAECO_LOCUS10217</name>
</gene>
<dbReference type="InterPro" id="IPR013083">
    <property type="entry name" value="Znf_RING/FYVE/PHD"/>
</dbReference>
<dbReference type="InterPro" id="IPR054477">
    <property type="entry name" value="LTN1_E3_ligase_6th"/>
</dbReference>
<dbReference type="PROSITE" id="PS50089">
    <property type="entry name" value="ZF_RING_2"/>
    <property type="match status" value="1"/>
</dbReference>
<dbReference type="InterPro" id="IPR001841">
    <property type="entry name" value="Znf_RING"/>
</dbReference>
<evidence type="ECO:0000256" key="3">
    <source>
        <dbReference type="ARBA" id="ARBA00004906"/>
    </source>
</evidence>
<feature type="compositionally biased region" description="Polar residues" evidence="17">
    <location>
        <begin position="10"/>
        <end position="22"/>
    </location>
</feature>
<dbReference type="InterPro" id="IPR054476">
    <property type="entry name" value="Ltn1_N"/>
</dbReference>
<dbReference type="GO" id="GO:0072344">
    <property type="term" value="P:rescue of stalled ribosome"/>
    <property type="evidence" value="ECO:0007669"/>
    <property type="project" value="UniProtKB-UniRule"/>
</dbReference>
<name>A0A9N9SGR4_PHACE</name>
<accession>A0A9N9SGR4</accession>
<evidence type="ECO:0000256" key="13">
    <source>
        <dbReference type="ARBA" id="ARBA00022833"/>
    </source>
</evidence>
<evidence type="ECO:0000256" key="7">
    <source>
        <dbReference type="ARBA" id="ARBA00022490"/>
    </source>
</evidence>
<dbReference type="CDD" id="cd16491">
    <property type="entry name" value="RING-CH-C4HC3_LTN1"/>
    <property type="match status" value="1"/>
</dbReference>
<organism evidence="19 20">
    <name type="scientific">Phaedon cochleariae</name>
    <name type="common">Mustard beetle</name>
    <dbReference type="NCBI Taxonomy" id="80249"/>
    <lineage>
        <taxon>Eukaryota</taxon>
        <taxon>Metazoa</taxon>
        <taxon>Ecdysozoa</taxon>
        <taxon>Arthropoda</taxon>
        <taxon>Hexapoda</taxon>
        <taxon>Insecta</taxon>
        <taxon>Pterygota</taxon>
        <taxon>Neoptera</taxon>
        <taxon>Endopterygota</taxon>
        <taxon>Coleoptera</taxon>
        <taxon>Polyphaga</taxon>
        <taxon>Cucujiformia</taxon>
        <taxon>Chrysomeloidea</taxon>
        <taxon>Chrysomelidae</taxon>
        <taxon>Chrysomelinae</taxon>
        <taxon>Chrysomelini</taxon>
        <taxon>Phaedon</taxon>
    </lineage>
</organism>
<feature type="region of interest" description="Disordered" evidence="17">
    <location>
        <begin position="1"/>
        <end position="24"/>
    </location>
</feature>
<comment type="function">
    <text evidence="16">E3 ubiquitin-protein ligase. Component of the ribosome quality control complex (RQC), a ribosome-associated complex that mediates ubiquitination and extraction of incompletely synthesized nascent chains for proteasomal degradation.</text>
</comment>
<keyword evidence="8 16" id="KW-0808">Transferase</keyword>
<dbReference type="GO" id="GO:0008270">
    <property type="term" value="F:zinc ion binding"/>
    <property type="evidence" value="ECO:0007669"/>
    <property type="project" value="UniProtKB-KW"/>
</dbReference>
<dbReference type="EC" id="2.3.2.27" evidence="5 16"/>
<comment type="pathway">
    <text evidence="3 16">Protein modification; protein ubiquitination.</text>
</comment>
<reference evidence="19" key="1">
    <citation type="submission" date="2022-01" db="EMBL/GenBank/DDBJ databases">
        <authorList>
            <person name="King R."/>
        </authorList>
    </citation>
    <scope>NUCLEOTIDE SEQUENCE</scope>
</reference>
<dbReference type="OrthoDB" id="6108at2759"/>
<protein>
    <recommendedName>
        <fullName evidence="6 16">E3 ubiquitin-protein ligase listerin</fullName>
        <ecNumber evidence="5 16">2.3.2.27</ecNumber>
    </recommendedName>
    <alternativeName>
        <fullName evidence="14 16">RING-type E3 ubiquitin transferase listerin</fullName>
    </alternativeName>
</protein>
<dbReference type="GO" id="GO:1990112">
    <property type="term" value="C:RQC complex"/>
    <property type="evidence" value="ECO:0007669"/>
    <property type="project" value="UniProtKB-UniRule"/>
</dbReference>
<keyword evidence="12 16" id="KW-0833">Ubl conjugation pathway</keyword>
<evidence type="ECO:0000313" key="19">
    <source>
        <dbReference type="EMBL" id="CAG9822593.1"/>
    </source>
</evidence>
<comment type="similarity">
    <text evidence="4 16">Belongs to the LTN1 family.</text>
</comment>
<comment type="subunit">
    <text evidence="16">Component of the ribosome quality control complex (RQC).</text>
</comment>
<comment type="catalytic activity">
    <reaction evidence="1 16">
        <text>S-ubiquitinyl-[E2 ubiquitin-conjugating enzyme]-L-cysteine + [acceptor protein]-L-lysine = [E2 ubiquitin-conjugating enzyme]-L-cysteine + N(6)-ubiquitinyl-[acceptor protein]-L-lysine.</text>
        <dbReference type="EC" id="2.3.2.27"/>
    </reaction>
</comment>
<dbReference type="EMBL" id="OU896712">
    <property type="protein sequence ID" value="CAG9822593.1"/>
    <property type="molecule type" value="Genomic_DNA"/>
</dbReference>
<evidence type="ECO:0000313" key="20">
    <source>
        <dbReference type="Proteomes" id="UP001153737"/>
    </source>
</evidence>
<evidence type="ECO:0000256" key="17">
    <source>
        <dbReference type="SAM" id="MobiDB-lite"/>
    </source>
</evidence>
<evidence type="ECO:0000256" key="4">
    <source>
        <dbReference type="ARBA" id="ARBA00007997"/>
    </source>
</evidence>
<dbReference type="GO" id="GO:0005829">
    <property type="term" value="C:cytosol"/>
    <property type="evidence" value="ECO:0007669"/>
    <property type="project" value="UniProtKB-SubCell"/>
</dbReference>
<keyword evidence="7" id="KW-0963">Cytoplasm</keyword>
<dbReference type="SMART" id="SM00744">
    <property type="entry name" value="RINGv"/>
    <property type="match status" value="1"/>
</dbReference>
<evidence type="ECO:0000256" key="2">
    <source>
        <dbReference type="ARBA" id="ARBA00004514"/>
    </source>
</evidence>
<dbReference type="FunFam" id="3.30.40.10:FF:000038">
    <property type="entry name" value="E3 ubiquitin-protein ligase listerin"/>
    <property type="match status" value="1"/>
</dbReference>
<keyword evidence="9 16" id="KW-0479">Metal-binding</keyword>
<dbReference type="SUPFAM" id="SSF48371">
    <property type="entry name" value="ARM repeat"/>
    <property type="match status" value="1"/>
</dbReference>
<dbReference type="Pfam" id="PF22999">
    <property type="entry name" value="LTN1_E3_ligase_6th"/>
    <property type="match status" value="1"/>
</dbReference>
<evidence type="ECO:0000256" key="1">
    <source>
        <dbReference type="ARBA" id="ARBA00000900"/>
    </source>
</evidence>
<feature type="domain" description="RING-type" evidence="18">
    <location>
        <begin position="1636"/>
        <end position="1683"/>
    </location>
</feature>
<dbReference type="Pfam" id="PF22958">
    <property type="entry name" value="Ltn1_1st"/>
    <property type="match status" value="1"/>
</dbReference>
<dbReference type="GO" id="GO:1990116">
    <property type="term" value="P:ribosome-associated ubiquitin-dependent protein catabolic process"/>
    <property type="evidence" value="ECO:0007669"/>
    <property type="project" value="UniProtKB-UniRule"/>
</dbReference>
<reference evidence="19" key="2">
    <citation type="submission" date="2022-10" db="EMBL/GenBank/DDBJ databases">
        <authorList>
            <consortium name="ENA_rothamsted_submissions"/>
            <consortium name="culmorum"/>
            <person name="King R."/>
        </authorList>
    </citation>
    <scope>NUCLEOTIDE SEQUENCE</scope>
</reference>
<dbReference type="GO" id="GO:0061630">
    <property type="term" value="F:ubiquitin protein ligase activity"/>
    <property type="evidence" value="ECO:0007669"/>
    <property type="project" value="UniProtKB-UniRule"/>
</dbReference>
<evidence type="ECO:0000259" key="18">
    <source>
        <dbReference type="PROSITE" id="PS50089"/>
    </source>
</evidence>
<evidence type="ECO:0000256" key="11">
    <source>
        <dbReference type="ARBA" id="ARBA00022771"/>
    </source>
</evidence>
<evidence type="ECO:0000256" key="16">
    <source>
        <dbReference type="RuleBase" id="RU367090"/>
    </source>
</evidence>
<evidence type="ECO:0000256" key="8">
    <source>
        <dbReference type="ARBA" id="ARBA00022679"/>
    </source>
</evidence>
<evidence type="ECO:0000256" key="12">
    <source>
        <dbReference type="ARBA" id="ARBA00022786"/>
    </source>
</evidence>
<dbReference type="InterPro" id="IPR016024">
    <property type="entry name" value="ARM-type_fold"/>
</dbReference>
<proteinExistence type="inferred from homology"/>
<keyword evidence="10" id="KW-0677">Repeat</keyword>
<dbReference type="PANTHER" id="PTHR12389:SF0">
    <property type="entry name" value="E3 UBIQUITIN-PROTEIN LIGASE LISTERIN"/>
    <property type="match status" value="1"/>
</dbReference>
<keyword evidence="11 15" id="KW-0863">Zinc-finger</keyword>
<keyword evidence="20" id="KW-1185">Reference proteome</keyword>
<evidence type="ECO:0000256" key="5">
    <source>
        <dbReference type="ARBA" id="ARBA00012483"/>
    </source>
</evidence>
<evidence type="ECO:0000256" key="14">
    <source>
        <dbReference type="ARBA" id="ARBA00032366"/>
    </source>
</evidence>
<dbReference type="InterPro" id="IPR011016">
    <property type="entry name" value="Znf_RING-CH"/>
</dbReference>
<evidence type="ECO:0000256" key="9">
    <source>
        <dbReference type="ARBA" id="ARBA00022723"/>
    </source>
</evidence>
<dbReference type="Proteomes" id="UP001153737">
    <property type="component" value="Chromosome 6"/>
</dbReference>
<dbReference type="SUPFAM" id="SSF57850">
    <property type="entry name" value="RING/U-box"/>
    <property type="match status" value="1"/>
</dbReference>
<dbReference type="InterPro" id="IPR039795">
    <property type="entry name" value="LTN1/Rkr1"/>
</dbReference>
<dbReference type="InterPro" id="IPR054478">
    <property type="entry name" value="LTN1_UBC"/>
</dbReference>
<dbReference type="Gene3D" id="3.30.40.10">
    <property type="entry name" value="Zinc/RING finger domain, C3HC4 (zinc finger)"/>
    <property type="match status" value="1"/>
</dbReference>
<dbReference type="PANTHER" id="PTHR12389">
    <property type="entry name" value="ZINC FINGER PROTEIN 294"/>
    <property type="match status" value="1"/>
</dbReference>
<keyword evidence="13 16" id="KW-0862">Zinc</keyword>
<dbReference type="Pfam" id="PF23009">
    <property type="entry name" value="UBC_like"/>
    <property type="match status" value="1"/>
</dbReference>
<dbReference type="GO" id="GO:0043023">
    <property type="term" value="F:ribosomal large subunit binding"/>
    <property type="evidence" value="ECO:0007669"/>
    <property type="project" value="TreeGrafter"/>
</dbReference>
<dbReference type="SMART" id="SM01197">
    <property type="entry name" value="FANCL_C"/>
    <property type="match status" value="1"/>
</dbReference>